<evidence type="ECO:0000256" key="1">
    <source>
        <dbReference type="SAM" id="MobiDB-lite"/>
    </source>
</evidence>
<organism evidence="2 3">
    <name type="scientific">Luteibaculum oceani</name>
    <dbReference type="NCBI Taxonomy" id="1294296"/>
    <lineage>
        <taxon>Bacteria</taxon>
        <taxon>Pseudomonadati</taxon>
        <taxon>Bacteroidota</taxon>
        <taxon>Flavobacteriia</taxon>
        <taxon>Flavobacteriales</taxon>
        <taxon>Luteibaculaceae</taxon>
        <taxon>Luteibaculum</taxon>
    </lineage>
</organism>
<evidence type="ECO:0000313" key="2">
    <source>
        <dbReference type="EMBL" id="TXC78405.1"/>
    </source>
</evidence>
<dbReference type="EMBL" id="VORB01000007">
    <property type="protein sequence ID" value="TXC78405.1"/>
    <property type="molecule type" value="Genomic_DNA"/>
</dbReference>
<gene>
    <name evidence="2" type="ORF">FRX97_08730</name>
</gene>
<feature type="region of interest" description="Disordered" evidence="1">
    <location>
        <begin position="177"/>
        <end position="209"/>
    </location>
</feature>
<keyword evidence="3" id="KW-1185">Reference proteome</keyword>
<name>A0A5C6V4J6_9FLAO</name>
<reference evidence="2 3" key="1">
    <citation type="submission" date="2019-08" db="EMBL/GenBank/DDBJ databases">
        <title>Genome of Luteibaculum oceani JCM 18817.</title>
        <authorList>
            <person name="Bowman J.P."/>
        </authorList>
    </citation>
    <scope>NUCLEOTIDE SEQUENCE [LARGE SCALE GENOMIC DNA]</scope>
    <source>
        <strain evidence="2 3">JCM 18817</strain>
    </source>
</reference>
<evidence type="ECO:0000313" key="3">
    <source>
        <dbReference type="Proteomes" id="UP000321168"/>
    </source>
</evidence>
<dbReference type="InterPro" id="IPR025632">
    <property type="entry name" value="DUF4290"/>
</dbReference>
<dbReference type="Proteomes" id="UP000321168">
    <property type="component" value="Unassembled WGS sequence"/>
</dbReference>
<dbReference type="OrthoDB" id="1466969at2"/>
<comment type="caution">
    <text evidence="2">The sequence shown here is derived from an EMBL/GenBank/DDBJ whole genome shotgun (WGS) entry which is preliminary data.</text>
</comment>
<accession>A0A5C6V4J6</accession>
<feature type="compositionally biased region" description="Basic residues" evidence="1">
    <location>
        <begin position="191"/>
        <end position="209"/>
    </location>
</feature>
<dbReference type="RefSeq" id="WP_147014827.1">
    <property type="nucleotide sequence ID" value="NZ_VORB01000007.1"/>
</dbReference>
<protein>
    <submittedName>
        <fullName evidence="2">DUF4290 domain-containing protein</fullName>
    </submittedName>
</protein>
<dbReference type="Pfam" id="PF14123">
    <property type="entry name" value="DUF4290"/>
    <property type="match status" value="1"/>
</dbReference>
<dbReference type="AlphaFoldDB" id="A0A5C6V4J6"/>
<proteinExistence type="predicted"/>
<sequence length="209" mass="24545">MEHQLEYNSQRNYLIIPEYGRHIQKMVKYCSEIEDRVERNKVAFAIVDVMGQLFPHLRDVEDYKHKLWDHLYIMSNFELEVDGPYPPPSAEQFQEKPNKVKYPKGGIKYGHYGKIVQDLIKAAGDMEPGEERQALILVTVNLMKRCYLNWNRDTVDDEVILKHLEELSDGKLRLNDPSQIASASDLNNQGNRKRKKNFTKRTNSKKRHS</sequence>
<feature type="compositionally biased region" description="Polar residues" evidence="1">
    <location>
        <begin position="177"/>
        <end position="190"/>
    </location>
</feature>